<dbReference type="Pfam" id="PF00581">
    <property type="entry name" value="Rhodanese"/>
    <property type="match status" value="1"/>
</dbReference>
<dbReference type="SUPFAM" id="SSF52821">
    <property type="entry name" value="Rhodanese/Cell cycle control phosphatase"/>
    <property type="match status" value="1"/>
</dbReference>
<evidence type="ECO:0000313" key="3">
    <source>
        <dbReference type="Proteomes" id="UP000280726"/>
    </source>
</evidence>
<name>A0A3N5A5V7_9MICO</name>
<dbReference type="RefSeq" id="WP_123916474.1">
    <property type="nucleotide sequence ID" value="NZ_RKRA01000001.1"/>
</dbReference>
<keyword evidence="2" id="KW-0808">Transferase</keyword>
<accession>A0A3N5A5V7</accession>
<dbReference type="AlphaFoldDB" id="A0A3N5A5V7"/>
<evidence type="ECO:0000259" key="1">
    <source>
        <dbReference type="PROSITE" id="PS50206"/>
    </source>
</evidence>
<dbReference type="CDD" id="cd00158">
    <property type="entry name" value="RHOD"/>
    <property type="match status" value="1"/>
</dbReference>
<dbReference type="InterPro" id="IPR036873">
    <property type="entry name" value="Rhodanese-like_dom_sf"/>
</dbReference>
<dbReference type="PANTHER" id="PTHR43031">
    <property type="entry name" value="FAD-DEPENDENT OXIDOREDUCTASE"/>
    <property type="match status" value="1"/>
</dbReference>
<dbReference type="Gene3D" id="3.40.250.10">
    <property type="entry name" value="Rhodanese-like domain"/>
    <property type="match status" value="1"/>
</dbReference>
<dbReference type="GO" id="GO:0016740">
    <property type="term" value="F:transferase activity"/>
    <property type="evidence" value="ECO:0007669"/>
    <property type="project" value="UniProtKB-KW"/>
</dbReference>
<dbReference type="PANTHER" id="PTHR43031:SF1">
    <property type="entry name" value="PYRIDINE NUCLEOTIDE-DISULPHIDE OXIDOREDUCTASE"/>
    <property type="match status" value="1"/>
</dbReference>
<dbReference type="EMBL" id="RKRA01000001">
    <property type="protein sequence ID" value="RPF27141.1"/>
    <property type="molecule type" value="Genomic_DNA"/>
</dbReference>
<gene>
    <name evidence="2" type="ORF">EDD32_1610</name>
</gene>
<comment type="caution">
    <text evidence="2">The sequence shown here is derived from an EMBL/GenBank/DDBJ whole genome shotgun (WGS) entry which is preliminary data.</text>
</comment>
<dbReference type="SMART" id="SM00450">
    <property type="entry name" value="RHOD"/>
    <property type="match status" value="1"/>
</dbReference>
<dbReference type="InterPro" id="IPR050229">
    <property type="entry name" value="GlpE_sulfurtransferase"/>
</dbReference>
<dbReference type="InterPro" id="IPR001763">
    <property type="entry name" value="Rhodanese-like_dom"/>
</dbReference>
<organism evidence="2 3">
    <name type="scientific">Georgenia muralis</name>
    <dbReference type="NCBI Taxonomy" id="154117"/>
    <lineage>
        <taxon>Bacteria</taxon>
        <taxon>Bacillati</taxon>
        <taxon>Actinomycetota</taxon>
        <taxon>Actinomycetes</taxon>
        <taxon>Micrococcales</taxon>
        <taxon>Bogoriellaceae</taxon>
        <taxon>Georgenia</taxon>
    </lineage>
</organism>
<reference evidence="2 3" key="1">
    <citation type="submission" date="2018-11" db="EMBL/GenBank/DDBJ databases">
        <title>Sequencing the genomes of 1000 actinobacteria strains.</title>
        <authorList>
            <person name="Klenk H.-P."/>
        </authorList>
    </citation>
    <scope>NUCLEOTIDE SEQUENCE [LARGE SCALE GENOMIC DNA]</scope>
    <source>
        <strain evidence="2 3">DSM 14418</strain>
    </source>
</reference>
<sequence>MTTPPPSSPGLLARLKSLFGAGADDGRLPSTVDAARALELVGDGASLLDVRERQEWRSGHAPQAVHVPLAEVGEKAPRRLAKDKPVVVVCASGARSRSGAKQLRGLGFDATSLSGGMAAWQRAGGAVR</sequence>
<feature type="domain" description="Rhodanese" evidence="1">
    <location>
        <begin position="41"/>
        <end position="128"/>
    </location>
</feature>
<keyword evidence="3" id="KW-1185">Reference proteome</keyword>
<dbReference type="PROSITE" id="PS50206">
    <property type="entry name" value="RHODANESE_3"/>
    <property type="match status" value="1"/>
</dbReference>
<dbReference type="Proteomes" id="UP000280726">
    <property type="component" value="Unassembled WGS sequence"/>
</dbReference>
<dbReference type="OrthoDB" id="9800872at2"/>
<evidence type="ECO:0000313" key="2">
    <source>
        <dbReference type="EMBL" id="RPF27141.1"/>
    </source>
</evidence>
<proteinExistence type="predicted"/>
<protein>
    <submittedName>
        <fullName evidence="2">Rhodanese-related sulfurtransferase</fullName>
    </submittedName>
</protein>